<reference evidence="2 3" key="1">
    <citation type="submission" date="2016-04" db="EMBL/GenBank/DDBJ databases">
        <title>Draft genome of Fonsecaea erecta CBS 125763.</title>
        <authorList>
            <person name="Weiss V.A."/>
            <person name="Vicente V.A."/>
            <person name="Raittz R.T."/>
            <person name="Moreno L.F."/>
            <person name="De Souza E.M."/>
            <person name="Pedrosa F.O."/>
            <person name="Steffens M.B."/>
            <person name="Faoro H."/>
            <person name="Tadra-Sfeir M.Z."/>
            <person name="Najafzadeh M.J."/>
            <person name="Felipe M.S."/>
            <person name="Teixeira M."/>
            <person name="Sun J."/>
            <person name="Xi L."/>
            <person name="Gomes R."/>
            <person name="De Azevedo C.M."/>
            <person name="Salgado C.G."/>
            <person name="Da Silva M.B."/>
            <person name="Nascimento M.F."/>
            <person name="Queiroz-Telles F."/>
            <person name="Attili D.S."/>
            <person name="Gorbushina A."/>
        </authorList>
    </citation>
    <scope>NUCLEOTIDE SEQUENCE [LARGE SCALE GENOMIC DNA]</scope>
    <source>
        <strain evidence="2 3">CBS 125763</strain>
    </source>
</reference>
<keyword evidence="1" id="KW-0732">Signal</keyword>
<gene>
    <name evidence="2" type="ORF">AYL99_09014</name>
</gene>
<name>A0A178ZB71_9EURO</name>
<proteinExistence type="predicted"/>
<dbReference type="EMBL" id="LVYI01000008">
    <property type="protein sequence ID" value="OAP56902.1"/>
    <property type="molecule type" value="Genomic_DNA"/>
</dbReference>
<protein>
    <submittedName>
        <fullName evidence="2">Uncharacterized protein</fullName>
    </submittedName>
</protein>
<keyword evidence="3" id="KW-1185">Reference proteome</keyword>
<organism evidence="2 3">
    <name type="scientific">Fonsecaea erecta</name>
    <dbReference type="NCBI Taxonomy" id="1367422"/>
    <lineage>
        <taxon>Eukaryota</taxon>
        <taxon>Fungi</taxon>
        <taxon>Dikarya</taxon>
        <taxon>Ascomycota</taxon>
        <taxon>Pezizomycotina</taxon>
        <taxon>Eurotiomycetes</taxon>
        <taxon>Chaetothyriomycetidae</taxon>
        <taxon>Chaetothyriales</taxon>
        <taxon>Herpotrichiellaceae</taxon>
        <taxon>Fonsecaea</taxon>
    </lineage>
</organism>
<dbReference type="Proteomes" id="UP000078343">
    <property type="component" value="Unassembled WGS sequence"/>
</dbReference>
<comment type="caution">
    <text evidence="2">The sequence shown here is derived from an EMBL/GenBank/DDBJ whole genome shotgun (WGS) entry which is preliminary data.</text>
</comment>
<dbReference type="GeneID" id="30013182"/>
<feature type="signal peptide" evidence="1">
    <location>
        <begin position="1"/>
        <end position="23"/>
    </location>
</feature>
<accession>A0A178ZB71</accession>
<evidence type="ECO:0000256" key="1">
    <source>
        <dbReference type="SAM" id="SignalP"/>
    </source>
</evidence>
<evidence type="ECO:0000313" key="3">
    <source>
        <dbReference type="Proteomes" id="UP000078343"/>
    </source>
</evidence>
<feature type="chain" id="PRO_5008098412" evidence="1">
    <location>
        <begin position="24"/>
        <end position="160"/>
    </location>
</feature>
<evidence type="ECO:0000313" key="2">
    <source>
        <dbReference type="EMBL" id="OAP56902.1"/>
    </source>
</evidence>
<dbReference type="AlphaFoldDB" id="A0A178ZB71"/>
<dbReference type="OrthoDB" id="4160402at2759"/>
<sequence>MLACLFFFFFFLLLTLLQSPATSFRVSRPAVPSVVLRADMSFHCPCVDHWFKHNRHWIRASSTTGCMSLETVPDNIYLLNALLKPDYVSNDFPTLICSLNQNRCGWAYSPLESLRAVVTTTSSILPYDDVNGTAEETPACEEALDTMVAHAEGFVESTMA</sequence>
<dbReference type="RefSeq" id="XP_018690269.1">
    <property type="nucleotide sequence ID" value="XM_018840522.1"/>
</dbReference>